<proteinExistence type="predicted"/>
<comment type="caution">
    <text evidence="2">The sequence shown here is derived from an EMBL/GenBank/DDBJ whole genome shotgun (WGS) entry which is preliminary data.</text>
</comment>
<dbReference type="AlphaFoldDB" id="A0A392U0R2"/>
<feature type="region of interest" description="Disordered" evidence="1">
    <location>
        <begin position="1"/>
        <end position="23"/>
    </location>
</feature>
<reference evidence="2 3" key="1">
    <citation type="journal article" date="2018" name="Front. Plant Sci.">
        <title>Red Clover (Trifolium pratense) and Zigzag Clover (T. medium) - A Picture of Genomic Similarities and Differences.</title>
        <authorList>
            <person name="Dluhosova J."/>
            <person name="Istvanek J."/>
            <person name="Nedelnik J."/>
            <person name="Repkova J."/>
        </authorList>
    </citation>
    <scope>NUCLEOTIDE SEQUENCE [LARGE SCALE GENOMIC DNA]</scope>
    <source>
        <strain evidence="3">cv. 10/8</strain>
        <tissue evidence="2">Leaf</tissue>
    </source>
</reference>
<evidence type="ECO:0000313" key="2">
    <source>
        <dbReference type="EMBL" id="MCI66274.1"/>
    </source>
</evidence>
<dbReference type="EMBL" id="LXQA010692401">
    <property type="protein sequence ID" value="MCI66274.1"/>
    <property type="molecule type" value="Genomic_DNA"/>
</dbReference>
<evidence type="ECO:0000313" key="3">
    <source>
        <dbReference type="Proteomes" id="UP000265520"/>
    </source>
</evidence>
<accession>A0A392U0R2</accession>
<organism evidence="2 3">
    <name type="scientific">Trifolium medium</name>
    <dbReference type="NCBI Taxonomy" id="97028"/>
    <lineage>
        <taxon>Eukaryota</taxon>
        <taxon>Viridiplantae</taxon>
        <taxon>Streptophyta</taxon>
        <taxon>Embryophyta</taxon>
        <taxon>Tracheophyta</taxon>
        <taxon>Spermatophyta</taxon>
        <taxon>Magnoliopsida</taxon>
        <taxon>eudicotyledons</taxon>
        <taxon>Gunneridae</taxon>
        <taxon>Pentapetalae</taxon>
        <taxon>rosids</taxon>
        <taxon>fabids</taxon>
        <taxon>Fabales</taxon>
        <taxon>Fabaceae</taxon>
        <taxon>Papilionoideae</taxon>
        <taxon>50 kb inversion clade</taxon>
        <taxon>NPAAA clade</taxon>
        <taxon>Hologalegina</taxon>
        <taxon>IRL clade</taxon>
        <taxon>Trifolieae</taxon>
        <taxon>Trifolium</taxon>
    </lineage>
</organism>
<feature type="non-terminal residue" evidence="2">
    <location>
        <position position="50"/>
    </location>
</feature>
<evidence type="ECO:0000256" key="1">
    <source>
        <dbReference type="SAM" id="MobiDB-lite"/>
    </source>
</evidence>
<keyword evidence="3" id="KW-1185">Reference proteome</keyword>
<protein>
    <submittedName>
        <fullName evidence="2">Uncharacterized protein</fullName>
    </submittedName>
</protein>
<name>A0A392U0R2_9FABA</name>
<sequence length="50" mass="5580">MVIIRDLDGDEGSSTNTPLPGSSLERQIHSHFTRIDGSLNRSGYYTELWG</sequence>
<dbReference type="Proteomes" id="UP000265520">
    <property type="component" value="Unassembled WGS sequence"/>
</dbReference>